<name>A0A395MNS3_9HYPO</name>
<organism evidence="3 4">
    <name type="scientific">Fusarium flagelliforme</name>
    <dbReference type="NCBI Taxonomy" id="2675880"/>
    <lineage>
        <taxon>Eukaryota</taxon>
        <taxon>Fungi</taxon>
        <taxon>Dikarya</taxon>
        <taxon>Ascomycota</taxon>
        <taxon>Pezizomycotina</taxon>
        <taxon>Sordariomycetes</taxon>
        <taxon>Hypocreomycetidae</taxon>
        <taxon>Hypocreales</taxon>
        <taxon>Nectriaceae</taxon>
        <taxon>Fusarium</taxon>
        <taxon>Fusarium incarnatum-equiseti species complex</taxon>
    </lineage>
</organism>
<evidence type="ECO:0000313" key="4">
    <source>
        <dbReference type="Proteomes" id="UP000265631"/>
    </source>
</evidence>
<feature type="transmembrane region" description="Helical" evidence="2">
    <location>
        <begin position="305"/>
        <end position="326"/>
    </location>
</feature>
<dbReference type="PANTHER" id="PTHR36840">
    <property type="entry name" value="BLL5714 PROTEIN"/>
    <property type="match status" value="1"/>
</dbReference>
<feature type="transmembrane region" description="Helical" evidence="2">
    <location>
        <begin position="565"/>
        <end position="581"/>
    </location>
</feature>
<reference evidence="3 4" key="1">
    <citation type="journal article" date="2018" name="PLoS Pathog.">
        <title>Evolution of structural diversity of trichothecenes, a family of toxins produced by plant pathogenic and entomopathogenic fungi.</title>
        <authorList>
            <person name="Proctor R.H."/>
            <person name="McCormick S.P."/>
            <person name="Kim H.S."/>
            <person name="Cardoza R.E."/>
            <person name="Stanley A.M."/>
            <person name="Lindo L."/>
            <person name="Kelly A."/>
            <person name="Brown D.W."/>
            <person name="Lee T."/>
            <person name="Vaughan M.M."/>
            <person name="Alexander N.J."/>
            <person name="Busman M."/>
            <person name="Gutierrez S."/>
        </authorList>
    </citation>
    <scope>NUCLEOTIDE SEQUENCE [LARGE SCALE GENOMIC DNA]</scope>
    <source>
        <strain evidence="3 4">NRRL 13405</strain>
    </source>
</reference>
<dbReference type="STRING" id="2594813.A0A395MNS3"/>
<keyword evidence="4" id="KW-1185">Reference proteome</keyword>
<feature type="compositionally biased region" description="Low complexity" evidence="1">
    <location>
        <begin position="133"/>
        <end position="147"/>
    </location>
</feature>
<keyword evidence="2" id="KW-0812">Transmembrane</keyword>
<keyword evidence="2" id="KW-1133">Transmembrane helix</keyword>
<dbReference type="EMBL" id="PXXK01000171">
    <property type="protein sequence ID" value="RFN49608.1"/>
    <property type="molecule type" value="Genomic_DNA"/>
</dbReference>
<dbReference type="Pfam" id="PF06772">
    <property type="entry name" value="LtrA"/>
    <property type="match status" value="1"/>
</dbReference>
<evidence type="ECO:0000313" key="3">
    <source>
        <dbReference type="EMBL" id="RFN49608.1"/>
    </source>
</evidence>
<dbReference type="Proteomes" id="UP000265631">
    <property type="component" value="Unassembled WGS sequence"/>
</dbReference>
<feature type="region of interest" description="Disordered" evidence="1">
    <location>
        <begin position="127"/>
        <end position="152"/>
    </location>
</feature>
<sequence length="667" mass="75399">MSFIPSARRRRPQEFTLPNGKRVIASLPEDVNELREKHGDLCDTQIEIIIHGSPEHHNYLKETRDHHESRRDHFRRKHGPAFDEWEDMQSQLDLVNSHMERLSTSTSGLNANFDKFGYGAELRTYDDDEPAPGVDSSSMSTSDTLSVGSGGGQPRLGETIKLFKKPVIKQWFHKGLLWRASDNTEIMAIELFFDLLYVGIIHVNGEHVWAEPTGKELLRFAITFIMSWKIWSDITLILSWFETDDVFTRLEILFEIACLLGFSTNMTYAFYEGEHNTYTMLVSFYVAARFRGIVHFLYTAYLLPMVRGVMICQAINIIVPATIWIASIHVEMPSRLGLIWVAIALDMCGQSILTGLFQWGRTTSQPKRFARYLSGLFEFFPAVNIEHRVERTNAFVSLVFGYSVMGPMFQSHGGYTVDVFLGKAILGLCQAFVFNWIYFDVDGSNIDVHAIRRAVYTCESLGLCQRASLTVVASIWHYAHLPFIMGYILASAGLSKLVLVADTPSANPEHLTDHYIERAEPEIANGIRYFYCHGLAIALLFMGVISACHGHRHPSTRRLSKKTRLANRALVCLILFCLPLAKSLNSLNLVSITLALTTWVLLLELFGKSCRNDPFIGEKQGCSVRYKCKCSKKDLENANLDEKPKTASAEVLELGPREKTAVADVQD</sequence>
<feature type="transmembrane region" description="Helical" evidence="2">
    <location>
        <begin position="338"/>
        <end position="359"/>
    </location>
</feature>
<keyword evidence="2" id="KW-0472">Membrane</keyword>
<dbReference type="PANTHER" id="PTHR36840:SF1">
    <property type="entry name" value="BLL5714 PROTEIN"/>
    <property type="match status" value="1"/>
</dbReference>
<evidence type="ECO:0000256" key="1">
    <source>
        <dbReference type="SAM" id="MobiDB-lite"/>
    </source>
</evidence>
<dbReference type="InterPro" id="IPR010640">
    <property type="entry name" value="Low_temperature_requirement_A"/>
</dbReference>
<comment type="caution">
    <text evidence="3">The sequence shown here is derived from an EMBL/GenBank/DDBJ whole genome shotgun (WGS) entry which is preliminary data.</text>
</comment>
<protein>
    <submittedName>
        <fullName evidence="3">Low temperature requirement a protein</fullName>
    </submittedName>
</protein>
<accession>A0A395MNS3</accession>
<dbReference type="AlphaFoldDB" id="A0A395MNS3"/>
<proteinExistence type="predicted"/>
<feature type="transmembrane region" description="Helical" evidence="2">
    <location>
        <begin position="475"/>
        <end position="494"/>
    </location>
</feature>
<feature type="transmembrane region" description="Helical" evidence="2">
    <location>
        <begin position="527"/>
        <end position="545"/>
    </location>
</feature>
<evidence type="ECO:0000256" key="2">
    <source>
        <dbReference type="SAM" id="Phobius"/>
    </source>
</evidence>
<gene>
    <name evidence="3" type="ORF">FIE12Z_6122</name>
</gene>